<evidence type="ECO:0000313" key="2">
    <source>
        <dbReference type="Proteomes" id="UP000195570"/>
    </source>
</evidence>
<proteinExistence type="predicted"/>
<organism evidence="1 2">
    <name type="scientific">Trypanosoma equiperdum</name>
    <dbReference type="NCBI Taxonomy" id="5694"/>
    <lineage>
        <taxon>Eukaryota</taxon>
        <taxon>Discoba</taxon>
        <taxon>Euglenozoa</taxon>
        <taxon>Kinetoplastea</taxon>
        <taxon>Metakinetoplastina</taxon>
        <taxon>Trypanosomatida</taxon>
        <taxon>Trypanosomatidae</taxon>
        <taxon>Trypanosoma</taxon>
    </lineage>
</organism>
<keyword evidence="2" id="KW-1185">Reference proteome</keyword>
<dbReference type="GeneID" id="92378879"/>
<reference evidence="1" key="1">
    <citation type="submission" date="2016-09" db="EMBL/GenBank/DDBJ databases">
        <authorList>
            <person name="Hebert L."/>
            <person name="Moumen B."/>
        </authorList>
    </citation>
    <scope>NUCLEOTIDE SEQUENCE [LARGE SCALE GENOMIC DNA]</scope>
    <source>
        <strain evidence="1">OVI</strain>
    </source>
</reference>
<dbReference type="AlphaFoldDB" id="A0A1G4I414"/>
<accession>A0A1G4I414</accession>
<sequence length="272" mass="30764">MSTIYNAVDASTLNDRCRTDLLDTVAQLGRHCETLPKKAVTTADAPLPSCTFNTTVSRSQKEINCSNEAALDKYIEEKGATRWRTTQALASTYFKDHKPKFHGALRTQDCFRDTRDITQLSSKEKDFVHRYAEAKMKKSIPREESDDVAKKVATEAYTEAFRKFKGRDPTEKELLEVERLYFVYADDGAVGVVQKPHFHGPHMHVSICNRKYVTCPNQVYRASLPAVRNARSRFPGPIPVWTSTKNLHAVVSNDTYRPGVHNVSKFGETSSK</sequence>
<comment type="caution">
    <text evidence="1">The sequence shown here is derived from an EMBL/GenBank/DDBJ whole genome shotgun (WGS) entry which is preliminary data.</text>
</comment>
<dbReference type="RefSeq" id="XP_067077873.1">
    <property type="nucleotide sequence ID" value="XM_067221772.1"/>
</dbReference>
<dbReference type="VEuPathDB" id="TriTrypDB:TEOVI_000493900"/>
<evidence type="ECO:0000313" key="1">
    <source>
        <dbReference type="EMBL" id="SCU66419.1"/>
    </source>
</evidence>
<dbReference type="EMBL" id="CZPT02000533">
    <property type="protein sequence ID" value="SCU66419.1"/>
    <property type="molecule type" value="Genomic_DNA"/>
</dbReference>
<name>A0A1G4I414_TRYEQ</name>
<dbReference type="Proteomes" id="UP000195570">
    <property type="component" value="Unassembled WGS sequence"/>
</dbReference>
<protein>
    <submittedName>
        <fullName evidence="1">Uncharacterized protein</fullName>
    </submittedName>
</protein>
<gene>
    <name evidence="1" type="ORF">TEOVI_000493900</name>
</gene>